<dbReference type="InterPro" id="IPR039426">
    <property type="entry name" value="TonB-dep_rcpt-like"/>
</dbReference>
<organism evidence="16 17">
    <name type="scientific">Sphingobium indicum (strain DSM 16413 / CCM 7287 / MTCC 6362 / UT26 / NBRC 101211 / UT26S)</name>
    <name type="common">Sphingobium japonicum</name>
    <dbReference type="NCBI Taxonomy" id="452662"/>
    <lineage>
        <taxon>Bacteria</taxon>
        <taxon>Pseudomonadati</taxon>
        <taxon>Pseudomonadota</taxon>
        <taxon>Alphaproteobacteria</taxon>
        <taxon>Sphingomonadales</taxon>
        <taxon>Sphingomonadaceae</taxon>
        <taxon>Sphingobium</taxon>
    </lineage>
</organism>
<evidence type="ECO:0000256" key="2">
    <source>
        <dbReference type="ARBA" id="ARBA00022448"/>
    </source>
</evidence>
<sequence>MKKSRKRSYLCGAAVAILGCMSSPALAQGAGNNVSETAEAPRSGLEDIVVTAQKKNRAEKLQDVPVAITALGPTQLEQARFKDLTDIAIRAPGVALEENGGTRGIASFNIRGLGTNSSSPATEPAVGTFVDGVYLGTNIGVTLDTFDLEGIEILRGPQGTLQGRNVTGGAILIRTRRPSDTLSIRGQASIETGPEYNIAGSVEGPLSTGVRAKVAGYYRKDDGWFNNPTLGRDMGRQTSWFVRPMIVLEPWSNVEQTIIYERGRTRGDGGVFQRLALAADSGSLGFQNLQDNPGFTSTDYDAITSDTAINVGFGNGVITNIFGYRNVRNEWQADFDGGPGALFTNTDFMRQHQFSEEIRYAGSFGKLDLTVGGYFFQQHYFYLENRVLLAGAINRTYGGTIDQRAFGVFAQGEYHFSDTLSLTLGGRYTTERKRAELYLQPSVGNVSSCDYATKTCGVGGPPVYRDSDTWPTFTPKFSLNYKPEAGVLVYASVSRGIRNGGYNVRQAANRASLPGVVPVVPANTMPASNPRYDIEDQWAYEVGFKSDLLNRKLRLNGSVFLNTLKGLQRDSIVGDPAFGTIALIANATDATVYGFDAEMVLLPVEGLQLDANVGYVDTDYKNVRFDLTGDGKIDAADYRLKPPRSARWSYNIGGTYTYELANGTKVAANANYAFRSAAPSSDDNVRYLTSRRLLTASLTVTLPDSRFEISLYGKNLLNDSNEGFVLNLPAPFGFTVRALDEGRVIGVAGKFKL</sequence>
<evidence type="ECO:0000256" key="9">
    <source>
        <dbReference type="ARBA" id="ARBA00023136"/>
    </source>
</evidence>
<keyword evidence="17" id="KW-1185">Reference proteome</keyword>
<dbReference type="PROSITE" id="PS51257">
    <property type="entry name" value="PROKAR_LIPOPROTEIN"/>
    <property type="match status" value="1"/>
</dbReference>
<dbReference type="KEGG" id="sjp:SJA_C1-14020"/>
<dbReference type="Proteomes" id="UP000007753">
    <property type="component" value="Chromosome 1"/>
</dbReference>
<keyword evidence="6" id="KW-0408">Iron</keyword>
<evidence type="ECO:0000256" key="4">
    <source>
        <dbReference type="ARBA" id="ARBA00022496"/>
    </source>
</evidence>
<evidence type="ECO:0000256" key="12">
    <source>
        <dbReference type="RuleBase" id="RU003357"/>
    </source>
</evidence>
<evidence type="ECO:0000256" key="10">
    <source>
        <dbReference type="ARBA" id="ARBA00023237"/>
    </source>
</evidence>
<evidence type="ECO:0000313" key="17">
    <source>
        <dbReference type="Proteomes" id="UP000007753"/>
    </source>
</evidence>
<accession>D4Z0V4</accession>
<keyword evidence="5 11" id="KW-0812">Transmembrane</keyword>
<dbReference type="InterPro" id="IPR036942">
    <property type="entry name" value="Beta-barrel_TonB_sf"/>
</dbReference>
<dbReference type="Pfam" id="PF07715">
    <property type="entry name" value="Plug"/>
    <property type="match status" value="1"/>
</dbReference>
<dbReference type="Pfam" id="PF00593">
    <property type="entry name" value="TonB_dep_Rec_b-barrel"/>
    <property type="match status" value="1"/>
</dbReference>
<reference evidence="16 17" key="1">
    <citation type="journal article" date="2010" name="J. Bacteriol.">
        <title>Complete genome sequence of the representative gamma-hexachlorocyclohexane-degrading bacterium Sphingobium japonicum UT26.</title>
        <authorList>
            <person name="Nagata Y."/>
            <person name="Ohtsubo Y."/>
            <person name="Endo R."/>
            <person name="Ichikawa N."/>
            <person name="Ankai A."/>
            <person name="Oguchi A."/>
            <person name="Fukui S."/>
            <person name="Fujita N."/>
            <person name="Tsuda M."/>
        </authorList>
    </citation>
    <scope>NUCLEOTIDE SEQUENCE [LARGE SCALE GENOMIC DNA]</scope>
    <source>
        <strain evidence="17">DSM 16413 / CCM 7287 / MTCC 6362 / UT26 / NBRC 101211 / UT26S</strain>
    </source>
</reference>
<evidence type="ECO:0000259" key="15">
    <source>
        <dbReference type="Pfam" id="PF07715"/>
    </source>
</evidence>
<keyword evidence="13" id="KW-0732">Signal</keyword>
<dbReference type="PANTHER" id="PTHR32552:SF81">
    <property type="entry name" value="TONB-DEPENDENT OUTER MEMBRANE RECEPTOR"/>
    <property type="match status" value="1"/>
</dbReference>
<evidence type="ECO:0000256" key="5">
    <source>
        <dbReference type="ARBA" id="ARBA00022692"/>
    </source>
</evidence>
<comment type="subcellular location">
    <subcellularLocation>
        <location evidence="1 11">Cell outer membrane</location>
        <topology evidence="1 11">Multi-pass membrane protein</topology>
    </subcellularLocation>
</comment>
<evidence type="ECO:0000256" key="11">
    <source>
        <dbReference type="PROSITE-ProRule" id="PRU01360"/>
    </source>
</evidence>
<keyword evidence="7" id="KW-0406">Ion transport</keyword>
<keyword evidence="8 12" id="KW-0798">TonB box</keyword>
<dbReference type="GO" id="GO:0009279">
    <property type="term" value="C:cell outer membrane"/>
    <property type="evidence" value="ECO:0007669"/>
    <property type="project" value="UniProtKB-SubCell"/>
</dbReference>
<keyword evidence="16" id="KW-0675">Receptor</keyword>
<keyword evidence="4" id="KW-0410">Iron transport</keyword>
<evidence type="ECO:0000259" key="14">
    <source>
        <dbReference type="Pfam" id="PF00593"/>
    </source>
</evidence>
<evidence type="ECO:0000256" key="1">
    <source>
        <dbReference type="ARBA" id="ARBA00004571"/>
    </source>
</evidence>
<feature type="signal peptide" evidence="13">
    <location>
        <begin position="1"/>
        <end position="27"/>
    </location>
</feature>
<dbReference type="PROSITE" id="PS52016">
    <property type="entry name" value="TONB_DEPENDENT_REC_3"/>
    <property type="match status" value="1"/>
</dbReference>
<dbReference type="RefSeq" id="WP_013039790.1">
    <property type="nucleotide sequence ID" value="NC_014006.1"/>
</dbReference>
<dbReference type="AlphaFoldDB" id="D4Z0V4"/>
<feature type="domain" description="TonB-dependent receptor plug" evidence="15">
    <location>
        <begin position="61"/>
        <end position="170"/>
    </location>
</feature>
<dbReference type="HOGENOM" id="CLU_008287_15_2_5"/>
<evidence type="ECO:0000256" key="13">
    <source>
        <dbReference type="SAM" id="SignalP"/>
    </source>
</evidence>
<dbReference type="STRING" id="452662.SJA_C1-14020"/>
<feature type="domain" description="TonB-dependent receptor-like beta-barrel" evidence="14">
    <location>
        <begin position="272"/>
        <end position="716"/>
    </location>
</feature>
<dbReference type="PANTHER" id="PTHR32552">
    <property type="entry name" value="FERRICHROME IRON RECEPTOR-RELATED"/>
    <property type="match status" value="1"/>
</dbReference>
<keyword evidence="9 11" id="KW-0472">Membrane</keyword>
<feature type="chain" id="PRO_5003068360" evidence="13">
    <location>
        <begin position="28"/>
        <end position="753"/>
    </location>
</feature>
<dbReference type="InterPro" id="IPR012910">
    <property type="entry name" value="Plug_dom"/>
</dbReference>
<evidence type="ECO:0000256" key="7">
    <source>
        <dbReference type="ARBA" id="ARBA00023065"/>
    </source>
</evidence>
<comment type="similarity">
    <text evidence="11 12">Belongs to the TonB-dependent receptor family.</text>
</comment>
<keyword evidence="10 11" id="KW-0998">Cell outer membrane</keyword>
<keyword evidence="2 11" id="KW-0813">Transport</keyword>
<evidence type="ECO:0000256" key="3">
    <source>
        <dbReference type="ARBA" id="ARBA00022452"/>
    </source>
</evidence>
<protein>
    <submittedName>
        <fullName evidence="16">TonB-dependent receptor-like protein</fullName>
    </submittedName>
</protein>
<evidence type="ECO:0000313" key="16">
    <source>
        <dbReference type="EMBL" id="BAI96236.1"/>
    </source>
</evidence>
<gene>
    <name evidence="16" type="ordered locus">SJA_C1-14020</name>
</gene>
<evidence type="ECO:0000256" key="8">
    <source>
        <dbReference type="ARBA" id="ARBA00023077"/>
    </source>
</evidence>
<name>D4Z0V4_SPHIU</name>
<dbReference type="EMBL" id="AP010803">
    <property type="protein sequence ID" value="BAI96236.1"/>
    <property type="molecule type" value="Genomic_DNA"/>
</dbReference>
<proteinExistence type="inferred from homology"/>
<dbReference type="Gene3D" id="2.40.170.20">
    <property type="entry name" value="TonB-dependent receptor, beta-barrel domain"/>
    <property type="match status" value="1"/>
</dbReference>
<evidence type="ECO:0000256" key="6">
    <source>
        <dbReference type="ARBA" id="ARBA00023004"/>
    </source>
</evidence>
<dbReference type="GO" id="GO:0006826">
    <property type="term" value="P:iron ion transport"/>
    <property type="evidence" value="ECO:0007669"/>
    <property type="project" value="UniProtKB-KW"/>
</dbReference>
<dbReference type="eggNOG" id="COG1629">
    <property type="taxonomic scope" value="Bacteria"/>
</dbReference>
<dbReference type="GeneID" id="29273021"/>
<keyword evidence="3 11" id="KW-1134">Transmembrane beta strand</keyword>
<dbReference type="SUPFAM" id="SSF56935">
    <property type="entry name" value="Porins"/>
    <property type="match status" value="1"/>
</dbReference>
<dbReference type="InterPro" id="IPR000531">
    <property type="entry name" value="Beta-barrel_TonB"/>
</dbReference>